<evidence type="ECO:0000256" key="1">
    <source>
        <dbReference type="SAM" id="MobiDB-lite"/>
    </source>
</evidence>
<evidence type="ECO:0000313" key="3">
    <source>
        <dbReference type="Proteomes" id="UP000515550"/>
    </source>
</evidence>
<dbReference type="VEuPathDB" id="PlasmoDB:PVBDA_0801310"/>
<organism evidence="2 3">
    <name type="scientific">Plasmodium vinckei brucechwatti</name>
    <dbReference type="NCBI Taxonomy" id="119398"/>
    <lineage>
        <taxon>Eukaryota</taxon>
        <taxon>Sar</taxon>
        <taxon>Alveolata</taxon>
        <taxon>Apicomplexa</taxon>
        <taxon>Aconoidasida</taxon>
        <taxon>Haemosporida</taxon>
        <taxon>Plasmodiidae</taxon>
        <taxon>Plasmodium</taxon>
        <taxon>Plasmodium (Vinckeia)</taxon>
    </lineage>
</organism>
<dbReference type="AlphaFoldDB" id="A0A6V7S1P1"/>
<gene>
    <name evidence="2" type="ORF">PVBDA_0801310</name>
</gene>
<dbReference type="Proteomes" id="UP000515550">
    <property type="component" value="Chromosome PVBDA_08"/>
</dbReference>
<evidence type="ECO:0000313" key="2">
    <source>
        <dbReference type="EMBL" id="CAD2090081.1"/>
    </source>
</evidence>
<name>A0A6V7S1P1_PLAVN</name>
<accession>A0A6V7S1P1</accession>
<reference evidence="2 3" key="1">
    <citation type="submission" date="2020-08" db="EMBL/GenBank/DDBJ databases">
        <authorList>
            <person name="Ramaprasad A."/>
        </authorList>
    </citation>
    <scope>NUCLEOTIDE SEQUENCE [LARGE SCALE GENOMIC DNA]</scope>
</reference>
<sequence>MRAFLFIINCLILGKQNKIYIIFHKNVYISLNYSAAFKCTYFKNTYLHFTTHIYMVFFIFTTGNLKNVQSTNDSNNKNNIGVSKEALSKLTEMKKLELDLLKDFVKKDTEHSNIYKKYHCISSDYISFDKKEGKDGQTKGGKSTTKSEHDTKGSGFIDKITSFIGIFNYNKINNIYSEKIHRLHHNTKEESNVSDKHPSDKTELIENHQVTKNEKPNSYMELSTKEPLNRGLFSSERGKPNENYQVGNLGSFYMIFGASNIDYPWACTCDPLQLIEYKEKKRNYVLCSNQVDMSIQNSDLYCNPKNSAHYSYLSYILILIIIIISS</sequence>
<proteinExistence type="predicted"/>
<dbReference type="EMBL" id="LR865386">
    <property type="protein sequence ID" value="CAD2090081.1"/>
    <property type="molecule type" value="Genomic_DNA"/>
</dbReference>
<feature type="region of interest" description="Disordered" evidence="1">
    <location>
        <begin position="131"/>
        <end position="151"/>
    </location>
</feature>
<protein>
    <submittedName>
        <fullName evidence="2">Uncharacterized protein</fullName>
    </submittedName>
</protein>